<dbReference type="EMBL" id="BART01020842">
    <property type="protein sequence ID" value="GAG92956.1"/>
    <property type="molecule type" value="Genomic_DNA"/>
</dbReference>
<comment type="caution">
    <text evidence="1">The sequence shown here is derived from an EMBL/GenBank/DDBJ whole genome shotgun (WGS) entry which is preliminary data.</text>
</comment>
<dbReference type="AlphaFoldDB" id="X1D981"/>
<evidence type="ECO:0000313" key="1">
    <source>
        <dbReference type="EMBL" id="GAG92956.1"/>
    </source>
</evidence>
<feature type="non-terminal residue" evidence="1">
    <location>
        <position position="49"/>
    </location>
</feature>
<name>X1D981_9ZZZZ</name>
<protein>
    <submittedName>
        <fullName evidence="1">Uncharacterized protein</fullName>
    </submittedName>
</protein>
<proteinExistence type="predicted"/>
<gene>
    <name evidence="1" type="ORF">S01H4_38622</name>
</gene>
<sequence>MRDPHVESLRYRLKTSETTIYKNPPAVKFTRNEFECHLNDGVLTCHMRE</sequence>
<reference evidence="1" key="1">
    <citation type="journal article" date="2014" name="Front. Microbiol.">
        <title>High frequency of phylogenetically diverse reductive dehalogenase-homologous genes in deep subseafloor sedimentary metagenomes.</title>
        <authorList>
            <person name="Kawai M."/>
            <person name="Futagami T."/>
            <person name="Toyoda A."/>
            <person name="Takaki Y."/>
            <person name="Nishi S."/>
            <person name="Hori S."/>
            <person name="Arai W."/>
            <person name="Tsubouchi T."/>
            <person name="Morono Y."/>
            <person name="Uchiyama I."/>
            <person name="Ito T."/>
            <person name="Fujiyama A."/>
            <person name="Inagaki F."/>
            <person name="Takami H."/>
        </authorList>
    </citation>
    <scope>NUCLEOTIDE SEQUENCE</scope>
    <source>
        <strain evidence="1">Expedition CK06-06</strain>
    </source>
</reference>
<organism evidence="1">
    <name type="scientific">marine sediment metagenome</name>
    <dbReference type="NCBI Taxonomy" id="412755"/>
    <lineage>
        <taxon>unclassified sequences</taxon>
        <taxon>metagenomes</taxon>
        <taxon>ecological metagenomes</taxon>
    </lineage>
</organism>
<accession>X1D981</accession>